<evidence type="ECO:0000256" key="1">
    <source>
        <dbReference type="ARBA" id="ARBA00004141"/>
    </source>
</evidence>
<keyword evidence="4 8" id="KW-1133">Transmembrane helix</keyword>
<evidence type="ECO:0000256" key="7">
    <source>
        <dbReference type="SAM" id="MobiDB-lite"/>
    </source>
</evidence>
<feature type="transmembrane region" description="Helical" evidence="8">
    <location>
        <begin position="401"/>
        <end position="423"/>
    </location>
</feature>
<dbReference type="InterPro" id="IPR011701">
    <property type="entry name" value="MFS"/>
</dbReference>
<dbReference type="Pfam" id="PF07690">
    <property type="entry name" value="MFS_1"/>
    <property type="match status" value="1"/>
</dbReference>
<sequence length="589" mass="63639">MATATTNAEQPELNQSVVPSDSSELKQTEEDTKKSSGPSFERGFRFWAIIATLCVVSLLSALENTVVTTSLPYIITELNLGENYIWVTNVFFLTSAAVQPLFGQMANIFGRRWVTMLIVALFTLGSGLAGGARNGAMLIAGRAVQGMGSGGINLIVDVIVSDLVPLRERGNYMAFVLIVYFVGMAIGPYVGGAFVVTTTWRWVFWINLPVGGVSMVMIFLFLHVKYNKEMTFIQKLRRVDYIGNSILVASTVSILYALTYGGAKDPWNSGKIIGPLVAGLVGLTLFMLYEAFGGAKEPVVPPRLFGNRTSSTVFAVTFLNSALLYWIVFFLPVYFQAVLGSSPARSGVLLLPAIVIAVPGAAVAVLLLARYGRYKPLHLIGFAIFTLGVGLFVLFDKDTPLAQIVVFQMIAAGGSGFVLNTLLPACQAQLDEKDQAAITATWSFIRSFGAIWGVAIPAAVFNNRFNQLAHRITDPAAAAIFNHGDAYQYAVANFINSFPEGTRNEVIGVYTDALKQVWEIGIVFSAVSFLLVFIEKEIKLRTELDTEFGMEGNGKSEDMEASGTKGVVVSPEKGPGATTPDARSIKVNA</sequence>
<evidence type="ECO:0000313" key="10">
    <source>
        <dbReference type="EMBL" id="KAK8101850.1"/>
    </source>
</evidence>
<keyword evidence="6" id="KW-0325">Glycoprotein</keyword>
<organism evidence="10 11">
    <name type="scientific">Apiospora kogelbergensis</name>
    <dbReference type="NCBI Taxonomy" id="1337665"/>
    <lineage>
        <taxon>Eukaryota</taxon>
        <taxon>Fungi</taxon>
        <taxon>Dikarya</taxon>
        <taxon>Ascomycota</taxon>
        <taxon>Pezizomycotina</taxon>
        <taxon>Sordariomycetes</taxon>
        <taxon>Xylariomycetidae</taxon>
        <taxon>Amphisphaeriales</taxon>
        <taxon>Apiosporaceae</taxon>
        <taxon>Apiospora</taxon>
    </lineage>
</organism>
<name>A0AAW0QFC6_9PEZI</name>
<feature type="transmembrane region" description="Helical" evidence="8">
    <location>
        <begin position="44"/>
        <end position="63"/>
    </location>
</feature>
<keyword evidence="2" id="KW-0813">Transport</keyword>
<proteinExistence type="predicted"/>
<comment type="caution">
    <text evidence="10">The sequence shown here is derived from an EMBL/GenBank/DDBJ whole genome shotgun (WGS) entry which is preliminary data.</text>
</comment>
<keyword evidence="3 8" id="KW-0812">Transmembrane</keyword>
<feature type="transmembrane region" description="Helical" evidence="8">
    <location>
        <begin position="83"/>
        <end position="102"/>
    </location>
</feature>
<dbReference type="Gene3D" id="1.20.1250.20">
    <property type="entry name" value="MFS general substrate transporter like domains"/>
    <property type="match status" value="1"/>
</dbReference>
<feature type="transmembrane region" description="Helical" evidence="8">
    <location>
        <begin position="242"/>
        <end position="260"/>
    </location>
</feature>
<dbReference type="PRINTS" id="PR01036">
    <property type="entry name" value="TCRTETB"/>
</dbReference>
<dbReference type="PANTHER" id="PTHR23501">
    <property type="entry name" value="MAJOR FACILITATOR SUPERFAMILY"/>
    <property type="match status" value="1"/>
</dbReference>
<feature type="transmembrane region" description="Helical" evidence="8">
    <location>
        <begin position="376"/>
        <end position="395"/>
    </location>
</feature>
<dbReference type="InterPro" id="IPR020846">
    <property type="entry name" value="MFS_dom"/>
</dbReference>
<dbReference type="PANTHER" id="PTHR23501:SF187">
    <property type="entry name" value="MAJOR FACILITATOR SUPERFAMILY (MFS) PROFILE DOMAIN-CONTAINING PROTEIN"/>
    <property type="match status" value="1"/>
</dbReference>
<dbReference type="EMBL" id="JAQQWP010000009">
    <property type="protein sequence ID" value="KAK8101850.1"/>
    <property type="molecule type" value="Genomic_DNA"/>
</dbReference>
<evidence type="ECO:0000256" key="3">
    <source>
        <dbReference type="ARBA" id="ARBA00022692"/>
    </source>
</evidence>
<feature type="region of interest" description="Disordered" evidence="7">
    <location>
        <begin position="1"/>
        <end position="38"/>
    </location>
</feature>
<evidence type="ECO:0000256" key="6">
    <source>
        <dbReference type="ARBA" id="ARBA00023180"/>
    </source>
</evidence>
<evidence type="ECO:0000313" key="11">
    <source>
        <dbReference type="Proteomes" id="UP001392437"/>
    </source>
</evidence>
<feature type="compositionally biased region" description="Polar residues" evidence="7">
    <location>
        <begin position="1"/>
        <end position="22"/>
    </location>
</feature>
<evidence type="ECO:0000256" key="8">
    <source>
        <dbReference type="SAM" id="Phobius"/>
    </source>
</evidence>
<comment type="subcellular location">
    <subcellularLocation>
        <location evidence="1">Membrane</location>
        <topology evidence="1">Multi-pass membrane protein</topology>
    </subcellularLocation>
</comment>
<feature type="transmembrane region" description="Helical" evidence="8">
    <location>
        <begin position="272"/>
        <end position="292"/>
    </location>
</feature>
<feature type="transmembrane region" description="Helical" evidence="8">
    <location>
        <begin position="114"/>
        <end position="132"/>
    </location>
</feature>
<dbReference type="GO" id="GO:0022857">
    <property type="term" value="F:transmembrane transporter activity"/>
    <property type="evidence" value="ECO:0007669"/>
    <property type="project" value="InterPro"/>
</dbReference>
<dbReference type="InterPro" id="IPR036259">
    <property type="entry name" value="MFS_trans_sf"/>
</dbReference>
<dbReference type="GO" id="GO:0005886">
    <property type="term" value="C:plasma membrane"/>
    <property type="evidence" value="ECO:0007669"/>
    <property type="project" value="TreeGrafter"/>
</dbReference>
<evidence type="ECO:0000256" key="2">
    <source>
        <dbReference type="ARBA" id="ARBA00022448"/>
    </source>
</evidence>
<gene>
    <name evidence="10" type="ORF">PG999_012224</name>
</gene>
<feature type="transmembrane region" description="Helical" evidence="8">
    <location>
        <begin position="202"/>
        <end position="222"/>
    </location>
</feature>
<evidence type="ECO:0000256" key="5">
    <source>
        <dbReference type="ARBA" id="ARBA00023136"/>
    </source>
</evidence>
<feature type="region of interest" description="Disordered" evidence="7">
    <location>
        <begin position="551"/>
        <end position="589"/>
    </location>
</feature>
<feature type="transmembrane region" description="Helical" evidence="8">
    <location>
        <begin position="172"/>
        <end position="196"/>
    </location>
</feature>
<feature type="transmembrane region" description="Helical" evidence="8">
    <location>
        <begin position="313"/>
        <end position="335"/>
    </location>
</feature>
<dbReference type="AlphaFoldDB" id="A0AAW0QFC6"/>
<evidence type="ECO:0000259" key="9">
    <source>
        <dbReference type="PROSITE" id="PS50850"/>
    </source>
</evidence>
<dbReference type="CDD" id="cd17502">
    <property type="entry name" value="MFS_Azr1_MDR_like"/>
    <property type="match status" value="1"/>
</dbReference>
<keyword evidence="11" id="KW-1185">Reference proteome</keyword>
<reference evidence="10 11" key="1">
    <citation type="submission" date="2023-01" db="EMBL/GenBank/DDBJ databases">
        <title>Analysis of 21 Apiospora genomes using comparative genomics revels a genus with tremendous synthesis potential of carbohydrate active enzymes and secondary metabolites.</title>
        <authorList>
            <person name="Sorensen T."/>
        </authorList>
    </citation>
    <scope>NUCLEOTIDE SEQUENCE [LARGE SCALE GENOMIC DNA]</scope>
    <source>
        <strain evidence="10 11">CBS 117206</strain>
    </source>
</reference>
<dbReference type="Gene3D" id="1.20.1720.10">
    <property type="entry name" value="Multidrug resistance protein D"/>
    <property type="match status" value="1"/>
</dbReference>
<protein>
    <submittedName>
        <fullName evidence="10">Efflux pump FUS6</fullName>
    </submittedName>
</protein>
<dbReference type="PROSITE" id="PS50850">
    <property type="entry name" value="MFS"/>
    <property type="match status" value="1"/>
</dbReference>
<accession>A0AAW0QFC6</accession>
<keyword evidence="5 8" id="KW-0472">Membrane</keyword>
<dbReference type="SUPFAM" id="SSF103473">
    <property type="entry name" value="MFS general substrate transporter"/>
    <property type="match status" value="1"/>
</dbReference>
<feature type="domain" description="Major facilitator superfamily (MFS) profile" evidence="9">
    <location>
        <begin position="49"/>
        <end position="539"/>
    </location>
</feature>
<evidence type="ECO:0000256" key="4">
    <source>
        <dbReference type="ARBA" id="ARBA00022989"/>
    </source>
</evidence>
<dbReference type="Proteomes" id="UP001392437">
    <property type="component" value="Unassembled WGS sequence"/>
</dbReference>
<feature type="transmembrane region" description="Helical" evidence="8">
    <location>
        <begin position="517"/>
        <end position="534"/>
    </location>
</feature>
<feature type="transmembrane region" description="Helical" evidence="8">
    <location>
        <begin position="444"/>
        <end position="461"/>
    </location>
</feature>
<feature type="transmembrane region" description="Helical" evidence="8">
    <location>
        <begin position="347"/>
        <end position="369"/>
    </location>
</feature>
<feature type="compositionally biased region" description="Basic and acidic residues" evidence="7">
    <location>
        <begin position="23"/>
        <end position="34"/>
    </location>
</feature>